<proteinExistence type="predicted"/>
<protein>
    <recommendedName>
        <fullName evidence="3">ABM domain-containing protein</fullName>
    </recommendedName>
</protein>
<evidence type="ECO:0000313" key="1">
    <source>
        <dbReference type="EMBL" id="TFK49735.1"/>
    </source>
</evidence>
<dbReference type="EMBL" id="ML213515">
    <property type="protein sequence ID" value="TFK49735.1"/>
    <property type="molecule type" value="Genomic_DNA"/>
</dbReference>
<keyword evidence="2" id="KW-1185">Reference proteome</keyword>
<dbReference type="Gene3D" id="3.30.70.100">
    <property type="match status" value="2"/>
</dbReference>
<evidence type="ECO:0008006" key="3">
    <source>
        <dbReference type="Google" id="ProtNLM"/>
    </source>
</evidence>
<evidence type="ECO:0000313" key="2">
    <source>
        <dbReference type="Proteomes" id="UP000305948"/>
    </source>
</evidence>
<name>A0A5C3MY07_9AGAM</name>
<dbReference type="AlphaFoldDB" id="A0A5C3MY07"/>
<dbReference type="Proteomes" id="UP000305948">
    <property type="component" value="Unassembled WGS sequence"/>
</dbReference>
<sequence>MSTTSYVTELVVFDASEAYQKDNKAAQGLVDVLNKTDGKIATWHGPGVEDPTKGYLWVRWESLDAHKALMDSPTYPDLIASMKPCLAGEFEMVHVKFNKDPLEALNAPATEVVTVTLKEGKSEVDITAFLEQGSKMELPGASASAYGPVVEKPGSFIMIVGWSSVEAHQKVREERTEEAAKVLAGVLQIADIKVAHAKLTKY</sequence>
<reference evidence="1 2" key="1">
    <citation type="journal article" date="2019" name="Nat. Ecol. Evol.">
        <title>Megaphylogeny resolves global patterns of mushroom evolution.</title>
        <authorList>
            <person name="Varga T."/>
            <person name="Krizsan K."/>
            <person name="Foldi C."/>
            <person name="Dima B."/>
            <person name="Sanchez-Garcia M."/>
            <person name="Sanchez-Ramirez S."/>
            <person name="Szollosi G.J."/>
            <person name="Szarkandi J.G."/>
            <person name="Papp V."/>
            <person name="Albert L."/>
            <person name="Andreopoulos W."/>
            <person name="Angelini C."/>
            <person name="Antonin V."/>
            <person name="Barry K.W."/>
            <person name="Bougher N.L."/>
            <person name="Buchanan P."/>
            <person name="Buyck B."/>
            <person name="Bense V."/>
            <person name="Catcheside P."/>
            <person name="Chovatia M."/>
            <person name="Cooper J."/>
            <person name="Damon W."/>
            <person name="Desjardin D."/>
            <person name="Finy P."/>
            <person name="Geml J."/>
            <person name="Haridas S."/>
            <person name="Hughes K."/>
            <person name="Justo A."/>
            <person name="Karasinski D."/>
            <person name="Kautmanova I."/>
            <person name="Kiss B."/>
            <person name="Kocsube S."/>
            <person name="Kotiranta H."/>
            <person name="LaButti K.M."/>
            <person name="Lechner B.E."/>
            <person name="Liimatainen K."/>
            <person name="Lipzen A."/>
            <person name="Lukacs Z."/>
            <person name="Mihaltcheva S."/>
            <person name="Morgado L.N."/>
            <person name="Niskanen T."/>
            <person name="Noordeloos M.E."/>
            <person name="Ohm R.A."/>
            <person name="Ortiz-Santana B."/>
            <person name="Ovrebo C."/>
            <person name="Racz N."/>
            <person name="Riley R."/>
            <person name="Savchenko A."/>
            <person name="Shiryaev A."/>
            <person name="Soop K."/>
            <person name="Spirin V."/>
            <person name="Szebenyi C."/>
            <person name="Tomsovsky M."/>
            <person name="Tulloss R.E."/>
            <person name="Uehling J."/>
            <person name="Grigoriev I.V."/>
            <person name="Vagvolgyi C."/>
            <person name="Papp T."/>
            <person name="Martin F.M."/>
            <person name="Miettinen O."/>
            <person name="Hibbett D.S."/>
            <person name="Nagy L.G."/>
        </authorList>
    </citation>
    <scope>NUCLEOTIDE SEQUENCE [LARGE SCALE GENOMIC DNA]</scope>
    <source>
        <strain evidence="1 2">OMC1185</strain>
    </source>
</reference>
<accession>A0A5C3MY07</accession>
<dbReference type="OrthoDB" id="3830579at2759"/>
<dbReference type="STRING" id="5364.A0A5C3MY07"/>
<dbReference type="SUPFAM" id="SSF54909">
    <property type="entry name" value="Dimeric alpha+beta barrel"/>
    <property type="match status" value="1"/>
</dbReference>
<dbReference type="InterPro" id="IPR011008">
    <property type="entry name" value="Dimeric_a/b-barrel"/>
</dbReference>
<gene>
    <name evidence="1" type="ORF">OE88DRAFT_1662367</name>
</gene>
<organism evidence="1 2">
    <name type="scientific">Heliocybe sulcata</name>
    <dbReference type="NCBI Taxonomy" id="5364"/>
    <lineage>
        <taxon>Eukaryota</taxon>
        <taxon>Fungi</taxon>
        <taxon>Dikarya</taxon>
        <taxon>Basidiomycota</taxon>
        <taxon>Agaricomycotina</taxon>
        <taxon>Agaricomycetes</taxon>
        <taxon>Gloeophyllales</taxon>
        <taxon>Gloeophyllaceae</taxon>
        <taxon>Heliocybe</taxon>
    </lineage>
</organism>